<gene>
    <name evidence="2" type="ORF">DUI87_34982</name>
</gene>
<evidence type="ECO:0000313" key="2">
    <source>
        <dbReference type="EMBL" id="RMB88643.1"/>
    </source>
</evidence>
<evidence type="ECO:0000256" key="1">
    <source>
        <dbReference type="SAM" id="MobiDB-lite"/>
    </source>
</evidence>
<dbReference type="AlphaFoldDB" id="A0A3M0INV5"/>
<dbReference type="Proteomes" id="UP000269221">
    <property type="component" value="Unassembled WGS sequence"/>
</dbReference>
<sequence length="122" mass="15285">MEIKAPFQGLRLRPLYKAPLKEREREREEKRREEKRREKREKRREEREEREKRREEKRREEKEKRREEKRRESSSWSSQVCELYALYQVLELLKDKVETLLLIQNMPLGLYIPLGRFGKKEV</sequence>
<keyword evidence="3" id="KW-1185">Reference proteome</keyword>
<comment type="caution">
    <text evidence="2">The sequence shown here is derived from an EMBL/GenBank/DDBJ whole genome shotgun (WGS) entry which is preliminary data.</text>
</comment>
<dbReference type="EMBL" id="QRBI01000316">
    <property type="protein sequence ID" value="RMB88643.1"/>
    <property type="molecule type" value="Genomic_DNA"/>
</dbReference>
<feature type="compositionally biased region" description="Basic and acidic residues" evidence="1">
    <location>
        <begin position="43"/>
        <end position="73"/>
    </location>
</feature>
<reference evidence="2 3" key="1">
    <citation type="submission" date="2018-07" db="EMBL/GenBank/DDBJ databases">
        <title>A high quality draft genome assembly of the barn swallow (H. rustica rustica).</title>
        <authorList>
            <person name="Formenti G."/>
            <person name="Chiara M."/>
            <person name="Poveda L."/>
            <person name="Francoijs K.-J."/>
            <person name="Bonisoli-Alquati A."/>
            <person name="Canova L."/>
            <person name="Gianfranceschi L."/>
            <person name="Horner D.S."/>
            <person name="Saino N."/>
        </authorList>
    </citation>
    <scope>NUCLEOTIDE SEQUENCE [LARGE SCALE GENOMIC DNA]</scope>
    <source>
        <strain evidence="2">Chelidonia</strain>
        <tissue evidence="2">Blood</tissue>
    </source>
</reference>
<feature type="region of interest" description="Disordered" evidence="1">
    <location>
        <begin position="21"/>
        <end position="78"/>
    </location>
</feature>
<evidence type="ECO:0000313" key="3">
    <source>
        <dbReference type="Proteomes" id="UP000269221"/>
    </source>
</evidence>
<proteinExistence type="predicted"/>
<protein>
    <submittedName>
        <fullName evidence="2">Uncharacterized protein</fullName>
    </submittedName>
</protein>
<accession>A0A3M0INV5</accession>
<organism evidence="2 3">
    <name type="scientific">Hirundo rustica rustica</name>
    <dbReference type="NCBI Taxonomy" id="333673"/>
    <lineage>
        <taxon>Eukaryota</taxon>
        <taxon>Metazoa</taxon>
        <taxon>Chordata</taxon>
        <taxon>Craniata</taxon>
        <taxon>Vertebrata</taxon>
        <taxon>Euteleostomi</taxon>
        <taxon>Archelosauria</taxon>
        <taxon>Archosauria</taxon>
        <taxon>Dinosauria</taxon>
        <taxon>Saurischia</taxon>
        <taxon>Theropoda</taxon>
        <taxon>Coelurosauria</taxon>
        <taxon>Aves</taxon>
        <taxon>Neognathae</taxon>
        <taxon>Neoaves</taxon>
        <taxon>Telluraves</taxon>
        <taxon>Australaves</taxon>
        <taxon>Passeriformes</taxon>
        <taxon>Sylvioidea</taxon>
        <taxon>Hirundinidae</taxon>
        <taxon>Hirundo</taxon>
    </lineage>
</organism>
<feature type="compositionally biased region" description="Basic and acidic residues" evidence="1">
    <location>
        <begin position="21"/>
        <end position="36"/>
    </location>
</feature>
<name>A0A3M0INV5_HIRRU</name>